<keyword evidence="2" id="KW-0479">Metal-binding</keyword>
<feature type="domain" description="Xylanolytic transcriptional activator regulatory" evidence="4">
    <location>
        <begin position="199"/>
        <end position="273"/>
    </location>
</feature>
<proteinExistence type="predicted"/>
<organism evidence="5 6">
    <name type="scientific">Microdochium trichocladiopsis</name>
    <dbReference type="NCBI Taxonomy" id="1682393"/>
    <lineage>
        <taxon>Eukaryota</taxon>
        <taxon>Fungi</taxon>
        <taxon>Dikarya</taxon>
        <taxon>Ascomycota</taxon>
        <taxon>Pezizomycotina</taxon>
        <taxon>Sordariomycetes</taxon>
        <taxon>Xylariomycetidae</taxon>
        <taxon>Xylariales</taxon>
        <taxon>Microdochiaceae</taxon>
        <taxon>Microdochium</taxon>
    </lineage>
</organism>
<dbReference type="GO" id="GO:0006351">
    <property type="term" value="P:DNA-templated transcription"/>
    <property type="evidence" value="ECO:0007669"/>
    <property type="project" value="InterPro"/>
</dbReference>
<dbReference type="EMBL" id="JAGTJQ010000004">
    <property type="protein sequence ID" value="KAH7033711.1"/>
    <property type="molecule type" value="Genomic_DNA"/>
</dbReference>
<dbReference type="GO" id="GO:0008270">
    <property type="term" value="F:zinc ion binding"/>
    <property type="evidence" value="ECO:0007669"/>
    <property type="project" value="InterPro"/>
</dbReference>
<evidence type="ECO:0000256" key="1">
    <source>
        <dbReference type="ARBA" id="ARBA00004123"/>
    </source>
</evidence>
<dbReference type="RefSeq" id="XP_046014543.1">
    <property type="nucleotide sequence ID" value="XM_046151221.1"/>
</dbReference>
<comment type="subcellular location">
    <subcellularLocation>
        <location evidence="1">Nucleus</location>
    </subcellularLocation>
</comment>
<dbReference type="PANTHER" id="PTHR31001">
    <property type="entry name" value="UNCHARACTERIZED TRANSCRIPTIONAL REGULATORY PROTEIN"/>
    <property type="match status" value="1"/>
</dbReference>
<gene>
    <name evidence="5" type="ORF">B0I36DRAFT_266928</name>
</gene>
<evidence type="ECO:0000256" key="3">
    <source>
        <dbReference type="ARBA" id="ARBA00023242"/>
    </source>
</evidence>
<dbReference type="InterPro" id="IPR007219">
    <property type="entry name" value="XnlR_reg_dom"/>
</dbReference>
<keyword evidence="6" id="KW-1185">Reference proteome</keyword>
<dbReference type="GO" id="GO:0005634">
    <property type="term" value="C:nucleus"/>
    <property type="evidence" value="ECO:0007669"/>
    <property type="project" value="UniProtKB-SubCell"/>
</dbReference>
<evidence type="ECO:0000259" key="4">
    <source>
        <dbReference type="SMART" id="SM00906"/>
    </source>
</evidence>
<dbReference type="GO" id="GO:0003677">
    <property type="term" value="F:DNA binding"/>
    <property type="evidence" value="ECO:0007669"/>
    <property type="project" value="InterPro"/>
</dbReference>
<dbReference type="InterPro" id="IPR050613">
    <property type="entry name" value="Sec_Metabolite_Reg"/>
</dbReference>
<sequence>MSPHPEPFHTDGVATLSCAADTVTGPSRNLKLSRAIWQLSLAELNRELERDPSERHAFMFRHNLSAALPKIEDFRPLPSQVPFLINVFHENVNMFMQVAHIPTIHEMARGMRTNGPNSLSSSNEALFFSIYYAAVTSMEDDDVLANFGTTKNELGLKFRLGFEHALAKADFLNSPDLTLVQALTIFLFLVRRYDSPRYVWMLTGVAIRMAKSLGLHRDGTSFANLTPFEIEMRRRVWWALYMLDLRSSEDQGTDITILEGSFDTKRPLHINDDDISPQTKETPRERQGYTDMTIPGVYMETGSMAIKLLFVDAKDGVPDIEYYGRLIVESYATLDKYGSQIGNIRHRMGMIIASLVLSKVTLMLYLPVVAASPHAAGAEAICTKLLTSAIEVAEFHHELNDEKAFRQWRWMFQTYTHWYAIVYMLIQISRRPWSPTSERAWIALHSPWLIPKYPQHVDRNNQVVVPLRRLMARSREHRARELCRLQADPQAMRAIEDDERRIAQPRSAGIDVPSSDVRAYYFDRWRYII</sequence>
<accession>A0A9P8YAK8</accession>
<dbReference type="Proteomes" id="UP000756346">
    <property type="component" value="Unassembled WGS sequence"/>
</dbReference>
<dbReference type="AlphaFoldDB" id="A0A9P8YAK8"/>
<dbReference type="PANTHER" id="PTHR31001:SF50">
    <property type="entry name" value="ZN(II)2CYS6 TRANSCRIPTION FACTOR (EUROFUNG)"/>
    <property type="match status" value="1"/>
</dbReference>
<name>A0A9P8YAK8_9PEZI</name>
<dbReference type="CDD" id="cd12148">
    <property type="entry name" value="fungal_TF_MHR"/>
    <property type="match status" value="1"/>
</dbReference>
<feature type="non-terminal residue" evidence="5">
    <location>
        <position position="1"/>
    </location>
</feature>
<dbReference type="SMART" id="SM00906">
    <property type="entry name" value="Fungal_trans"/>
    <property type="match status" value="1"/>
</dbReference>
<protein>
    <submittedName>
        <fullName evidence="5">Fungal-specific transcription factor domain-containing protein</fullName>
    </submittedName>
</protein>
<keyword evidence="3" id="KW-0539">Nucleus</keyword>
<dbReference type="OrthoDB" id="3989227at2759"/>
<evidence type="ECO:0000313" key="5">
    <source>
        <dbReference type="EMBL" id="KAH7033711.1"/>
    </source>
</evidence>
<dbReference type="Pfam" id="PF04082">
    <property type="entry name" value="Fungal_trans"/>
    <property type="match status" value="1"/>
</dbReference>
<reference evidence="5" key="1">
    <citation type="journal article" date="2021" name="Nat. Commun.">
        <title>Genetic determinants of endophytism in the Arabidopsis root mycobiome.</title>
        <authorList>
            <person name="Mesny F."/>
            <person name="Miyauchi S."/>
            <person name="Thiergart T."/>
            <person name="Pickel B."/>
            <person name="Atanasova L."/>
            <person name="Karlsson M."/>
            <person name="Huettel B."/>
            <person name="Barry K.W."/>
            <person name="Haridas S."/>
            <person name="Chen C."/>
            <person name="Bauer D."/>
            <person name="Andreopoulos W."/>
            <person name="Pangilinan J."/>
            <person name="LaButti K."/>
            <person name="Riley R."/>
            <person name="Lipzen A."/>
            <person name="Clum A."/>
            <person name="Drula E."/>
            <person name="Henrissat B."/>
            <person name="Kohler A."/>
            <person name="Grigoriev I.V."/>
            <person name="Martin F.M."/>
            <person name="Hacquard S."/>
        </authorList>
    </citation>
    <scope>NUCLEOTIDE SEQUENCE</scope>
    <source>
        <strain evidence="5">MPI-CAGE-CH-0230</strain>
    </source>
</reference>
<comment type="caution">
    <text evidence="5">The sequence shown here is derived from an EMBL/GenBank/DDBJ whole genome shotgun (WGS) entry which is preliminary data.</text>
</comment>
<dbReference type="GeneID" id="70180767"/>
<evidence type="ECO:0000313" key="6">
    <source>
        <dbReference type="Proteomes" id="UP000756346"/>
    </source>
</evidence>
<evidence type="ECO:0000256" key="2">
    <source>
        <dbReference type="ARBA" id="ARBA00022723"/>
    </source>
</evidence>